<name>A0A0S2K7F0_9GAMM</name>
<organism evidence="2 3">
    <name type="scientific">Pseudoalteromonas phenolica</name>
    <dbReference type="NCBI Taxonomy" id="161398"/>
    <lineage>
        <taxon>Bacteria</taxon>
        <taxon>Pseudomonadati</taxon>
        <taxon>Pseudomonadota</taxon>
        <taxon>Gammaproteobacteria</taxon>
        <taxon>Alteromonadales</taxon>
        <taxon>Pseudoalteromonadaceae</taxon>
        <taxon>Pseudoalteromonas</taxon>
    </lineage>
</organism>
<keyword evidence="1" id="KW-0812">Transmembrane</keyword>
<feature type="transmembrane region" description="Helical" evidence="1">
    <location>
        <begin position="69"/>
        <end position="89"/>
    </location>
</feature>
<feature type="transmembrane region" description="Helical" evidence="1">
    <location>
        <begin position="98"/>
        <end position="120"/>
    </location>
</feature>
<dbReference type="PATRIC" id="fig|161398.10.peg.3833"/>
<dbReference type="KEGG" id="pphe:PP2015_3749"/>
<keyword evidence="3" id="KW-1185">Reference proteome</keyword>
<proteinExistence type="predicted"/>
<feature type="transmembrane region" description="Helical" evidence="1">
    <location>
        <begin position="126"/>
        <end position="146"/>
    </location>
</feature>
<evidence type="ECO:0000256" key="1">
    <source>
        <dbReference type="SAM" id="Phobius"/>
    </source>
</evidence>
<keyword evidence="1" id="KW-1133">Transmembrane helix</keyword>
<evidence type="ECO:0000313" key="3">
    <source>
        <dbReference type="Proteomes" id="UP000061457"/>
    </source>
</evidence>
<evidence type="ECO:0000313" key="2">
    <source>
        <dbReference type="EMBL" id="ALO44221.1"/>
    </source>
</evidence>
<gene>
    <name evidence="2" type="ORF">PP2015_3749</name>
</gene>
<dbReference type="EMBL" id="CP013188">
    <property type="protein sequence ID" value="ALO44221.1"/>
    <property type="molecule type" value="Genomic_DNA"/>
</dbReference>
<protein>
    <submittedName>
        <fullName evidence="2">Uncharacterized protein</fullName>
    </submittedName>
</protein>
<reference evidence="2 3" key="1">
    <citation type="submission" date="2015-11" db="EMBL/GenBank/DDBJ databases">
        <authorList>
            <person name="Zhang Y."/>
            <person name="Guo Z."/>
        </authorList>
    </citation>
    <scope>NUCLEOTIDE SEQUENCE [LARGE SCALE GENOMIC DNA]</scope>
    <source>
        <strain evidence="2 3">KCTC 12086</strain>
    </source>
</reference>
<dbReference type="Proteomes" id="UP000061457">
    <property type="component" value="Chromosome II"/>
</dbReference>
<dbReference type="AlphaFoldDB" id="A0A0S2K7F0"/>
<accession>A0A0S2K7F0</accession>
<dbReference type="STRING" id="161398.PP2015_3749"/>
<sequence length="156" mass="16705">MIKGTSLKMKKNSSGAILLISVAVLALFTALSHMSCIMLGPECYRAQMAPEALIELSKSAPWRAALETTLVSLLFVATAIFCLSGAGVIRKMPMLKPAIITISVICTLRGIATLPLSMLFPEQVTAFSIIAGILWFFAGVSCFSGYRLMSIKNSTP</sequence>
<keyword evidence="1" id="KW-0472">Membrane</keyword>